<dbReference type="PANTHER" id="PTHR43651:SF3">
    <property type="entry name" value="1,4-ALPHA-GLUCAN-BRANCHING ENZYME"/>
    <property type="match status" value="1"/>
</dbReference>
<comment type="subunit">
    <text evidence="9">Monomer.</text>
</comment>
<evidence type="ECO:0000313" key="13">
    <source>
        <dbReference type="Proteomes" id="UP000601223"/>
    </source>
</evidence>
<feature type="active site" description="Nucleophile" evidence="9 10">
    <location>
        <position position="301"/>
    </location>
</feature>
<evidence type="ECO:0000259" key="11">
    <source>
        <dbReference type="SMART" id="SM00642"/>
    </source>
</evidence>
<dbReference type="Gene3D" id="2.60.40.10">
    <property type="entry name" value="Immunoglobulins"/>
    <property type="match status" value="1"/>
</dbReference>
<name>A0A8J3JIT1_9ACTN</name>
<accession>A0A8J3JIT1</accession>
<dbReference type="EC" id="2.4.1.18" evidence="9"/>
<feature type="domain" description="Glycosyl hydrolase family 13 catalytic" evidence="11">
    <location>
        <begin position="149"/>
        <end position="496"/>
    </location>
</feature>
<dbReference type="NCBIfam" id="NF003811">
    <property type="entry name" value="PRK05402.1"/>
    <property type="match status" value="1"/>
</dbReference>
<dbReference type="InterPro" id="IPR037439">
    <property type="entry name" value="Branching_enzy"/>
</dbReference>
<evidence type="ECO:0000256" key="5">
    <source>
        <dbReference type="ARBA" id="ARBA00022676"/>
    </source>
</evidence>
<dbReference type="SUPFAM" id="SSF51011">
    <property type="entry name" value="Glycosyl hydrolase domain"/>
    <property type="match status" value="1"/>
</dbReference>
<keyword evidence="13" id="KW-1185">Reference proteome</keyword>
<evidence type="ECO:0000256" key="10">
    <source>
        <dbReference type="PIRSR" id="PIRSR000463-1"/>
    </source>
</evidence>
<dbReference type="InterPro" id="IPR013783">
    <property type="entry name" value="Ig-like_fold"/>
</dbReference>
<dbReference type="NCBIfam" id="NF008967">
    <property type="entry name" value="PRK12313.1"/>
    <property type="match status" value="1"/>
</dbReference>
<dbReference type="InterPro" id="IPR017853">
    <property type="entry name" value="GH"/>
</dbReference>
<dbReference type="InterPro" id="IPR006048">
    <property type="entry name" value="A-amylase/branching_C"/>
</dbReference>
<dbReference type="Gene3D" id="3.20.20.80">
    <property type="entry name" value="Glycosidases"/>
    <property type="match status" value="1"/>
</dbReference>
<keyword evidence="4 9" id="KW-0321">Glycogen metabolism</keyword>
<dbReference type="GO" id="GO:0005829">
    <property type="term" value="C:cytosol"/>
    <property type="evidence" value="ECO:0007669"/>
    <property type="project" value="TreeGrafter"/>
</dbReference>
<evidence type="ECO:0000256" key="1">
    <source>
        <dbReference type="ARBA" id="ARBA00000826"/>
    </source>
</evidence>
<dbReference type="GO" id="GO:0043169">
    <property type="term" value="F:cation binding"/>
    <property type="evidence" value="ECO:0007669"/>
    <property type="project" value="InterPro"/>
</dbReference>
<dbReference type="RefSeq" id="WP_203742772.1">
    <property type="nucleotide sequence ID" value="NZ_BONF01000008.1"/>
</dbReference>
<evidence type="ECO:0000256" key="4">
    <source>
        <dbReference type="ARBA" id="ARBA00022600"/>
    </source>
</evidence>
<dbReference type="CDD" id="cd02855">
    <property type="entry name" value="E_set_GBE_prok_N"/>
    <property type="match status" value="1"/>
</dbReference>
<dbReference type="Pfam" id="PF02806">
    <property type="entry name" value="Alpha-amylase_C"/>
    <property type="match status" value="1"/>
</dbReference>
<evidence type="ECO:0000256" key="8">
    <source>
        <dbReference type="ARBA" id="ARBA00023277"/>
    </source>
</evidence>
<dbReference type="NCBIfam" id="TIGR01515">
    <property type="entry name" value="branching_enzym"/>
    <property type="match status" value="1"/>
</dbReference>
<comment type="pathway">
    <text evidence="2 9">Glycan biosynthesis; glycogen biosynthesis.</text>
</comment>
<comment type="function">
    <text evidence="9">Catalyzes the formation of the alpha-1,6-glucosidic linkages in glycogen by scission of a 1,4-alpha-linked oligosaccharide from growing alpha-1,4-glucan chains and the subsequent attachment of the oligosaccharide to the alpha-1,6 position.</text>
</comment>
<keyword evidence="8 9" id="KW-0119">Carbohydrate metabolism</keyword>
<evidence type="ECO:0000256" key="7">
    <source>
        <dbReference type="ARBA" id="ARBA00023056"/>
    </source>
</evidence>
<protein>
    <recommendedName>
        <fullName evidence="9">1,4-alpha-glucan branching enzyme GlgB</fullName>
        <ecNumber evidence="9">2.4.1.18</ecNumber>
    </recommendedName>
    <alternativeName>
        <fullName evidence="9">1,4-alpha-D-glucan:1,4-alpha-D-glucan 6-glucosyl-transferase</fullName>
    </alternativeName>
    <alternativeName>
        <fullName evidence="9">Alpha-(1-&gt;4)-glucan branching enzyme</fullName>
    </alternativeName>
    <alternativeName>
        <fullName evidence="9">Glycogen branching enzyme</fullName>
        <shortName evidence="9">BE</shortName>
    </alternativeName>
</protein>
<dbReference type="GO" id="GO:0005978">
    <property type="term" value="P:glycogen biosynthetic process"/>
    <property type="evidence" value="ECO:0007669"/>
    <property type="project" value="UniProtKB-UniRule"/>
</dbReference>
<dbReference type="PIRSF" id="PIRSF000463">
    <property type="entry name" value="GlgB"/>
    <property type="match status" value="1"/>
</dbReference>
<gene>
    <name evidence="9 12" type="primary">glgB</name>
    <name evidence="12" type="ORF">Cba03nite_11490</name>
</gene>
<evidence type="ECO:0000256" key="2">
    <source>
        <dbReference type="ARBA" id="ARBA00004964"/>
    </source>
</evidence>
<comment type="catalytic activity">
    <reaction evidence="1 9">
        <text>Transfers a segment of a (1-&gt;4)-alpha-D-glucan chain to a primary hydroxy group in a similar glucan chain.</text>
        <dbReference type="EC" id="2.4.1.18"/>
    </reaction>
</comment>
<sequence>MNLISDLDLYLIGEGRHERLWQVLGANPVDGGEGWRFAVWAPNAREVQVIGDFSGWWPDDGIAMHPQGGSGVWAATVPQAAAGQRYRFRVQGADGRWTYRSDPLAKAAQCPPENASVLFSSAYTWNDEKWLAGRAKKADHHARPMAVYEVHLGSWRPGLSYKELADELVDYVTDLGFTHVEFLPVMEHPFGGSWGYQITGFYAPTARFGDPDQFRHLVDRLHQAGIGVLLDWVPAHFPRDDWALARFDGTPLYEHEDPQRGEHPDWGTLVFNYGRREVRNFLVANARYWCEEFHVDGLRVDAVASMLYLDYSRQPGQWTPNVDGGNTYLEAVSFLQELNTSVYADQPGVIMIAEESTAWPGVSKPVEFGGLGFGMKWNMGWMHDTLEYVKKDPAHRSYHHHQLTWPSCYAFDENWVLPLSHDEVVHGKRSLMGKLPGDRWQRLAGLRGLLGYMYAFPGKKLLFMGAELAQESEWSEQFGLDWAHADYHGDVRDLVRDLNRIYRDSAALWARDTEPGGFSWIDPHDSGTNTVSFVRHGKTSKKLLACVANFSGIPLHEHRIRLPRPGAWLEVLNTDGESYGGSGIGSMGRVRTDADGYATVAVGPYAAVWFVPA</sequence>
<evidence type="ECO:0000313" key="12">
    <source>
        <dbReference type="EMBL" id="GIF79800.1"/>
    </source>
</evidence>
<dbReference type="GO" id="GO:0004553">
    <property type="term" value="F:hydrolase activity, hydrolyzing O-glycosyl compounds"/>
    <property type="evidence" value="ECO:0007669"/>
    <property type="project" value="InterPro"/>
</dbReference>
<comment type="caution">
    <text evidence="12">The sequence shown here is derived from an EMBL/GenBank/DDBJ whole genome shotgun (WGS) entry which is preliminary data.</text>
</comment>
<dbReference type="GO" id="GO:0003844">
    <property type="term" value="F:1,4-alpha-glucan branching enzyme activity"/>
    <property type="evidence" value="ECO:0007669"/>
    <property type="project" value="UniProtKB-UniRule"/>
</dbReference>
<dbReference type="Pfam" id="PF02922">
    <property type="entry name" value="CBM_48"/>
    <property type="match status" value="1"/>
</dbReference>
<dbReference type="CDD" id="cd11322">
    <property type="entry name" value="AmyAc_Glg_BE"/>
    <property type="match status" value="1"/>
</dbReference>
<dbReference type="Gene3D" id="2.60.40.1180">
    <property type="entry name" value="Golgi alpha-mannosidase II"/>
    <property type="match status" value="1"/>
</dbReference>
<dbReference type="FunFam" id="3.20.20.80:FF:000003">
    <property type="entry name" value="1,4-alpha-glucan branching enzyme GlgB"/>
    <property type="match status" value="1"/>
</dbReference>
<keyword evidence="6 9" id="KW-0808">Transferase</keyword>
<dbReference type="SUPFAM" id="SSF81296">
    <property type="entry name" value="E set domains"/>
    <property type="match status" value="1"/>
</dbReference>
<organism evidence="12 13">
    <name type="scientific">Catellatospora bangladeshensis</name>
    <dbReference type="NCBI Taxonomy" id="310355"/>
    <lineage>
        <taxon>Bacteria</taxon>
        <taxon>Bacillati</taxon>
        <taxon>Actinomycetota</taxon>
        <taxon>Actinomycetes</taxon>
        <taxon>Micromonosporales</taxon>
        <taxon>Micromonosporaceae</taxon>
        <taxon>Catellatospora</taxon>
    </lineage>
</organism>
<dbReference type="Pfam" id="PF00128">
    <property type="entry name" value="Alpha-amylase"/>
    <property type="match status" value="1"/>
</dbReference>
<dbReference type="AlphaFoldDB" id="A0A8J3JIT1"/>
<dbReference type="InterPro" id="IPR044143">
    <property type="entry name" value="GlgB_N_E_set_prok"/>
</dbReference>
<keyword evidence="7 9" id="KW-0320">Glycogen biosynthesis</keyword>
<dbReference type="InterPro" id="IPR013780">
    <property type="entry name" value="Glyco_hydro_b"/>
</dbReference>
<comment type="similarity">
    <text evidence="3 9">Belongs to the glycosyl hydrolase 13 family. GlgB subfamily.</text>
</comment>
<dbReference type="Proteomes" id="UP000601223">
    <property type="component" value="Unassembled WGS sequence"/>
</dbReference>
<dbReference type="UniPathway" id="UPA00164"/>
<dbReference type="InterPro" id="IPR014756">
    <property type="entry name" value="Ig_E-set"/>
</dbReference>
<feature type="active site" description="Proton donor" evidence="9 10">
    <location>
        <position position="354"/>
    </location>
</feature>
<evidence type="ECO:0000256" key="3">
    <source>
        <dbReference type="ARBA" id="ARBA00009000"/>
    </source>
</evidence>
<evidence type="ECO:0000256" key="9">
    <source>
        <dbReference type="HAMAP-Rule" id="MF_00685"/>
    </source>
</evidence>
<evidence type="ECO:0000256" key="6">
    <source>
        <dbReference type="ARBA" id="ARBA00022679"/>
    </source>
</evidence>
<dbReference type="EMBL" id="BONF01000008">
    <property type="protein sequence ID" value="GIF79800.1"/>
    <property type="molecule type" value="Genomic_DNA"/>
</dbReference>
<dbReference type="PANTHER" id="PTHR43651">
    <property type="entry name" value="1,4-ALPHA-GLUCAN-BRANCHING ENZYME"/>
    <property type="match status" value="1"/>
</dbReference>
<dbReference type="InterPro" id="IPR006407">
    <property type="entry name" value="GlgB"/>
</dbReference>
<dbReference type="HAMAP" id="MF_00685">
    <property type="entry name" value="GlgB"/>
    <property type="match status" value="1"/>
</dbReference>
<dbReference type="InterPro" id="IPR004193">
    <property type="entry name" value="Glyco_hydro_13_N"/>
</dbReference>
<reference evidence="12 13" key="1">
    <citation type="submission" date="2021-01" db="EMBL/GenBank/DDBJ databases">
        <title>Whole genome shotgun sequence of Catellatospora bangladeshensis NBRC 107357.</title>
        <authorList>
            <person name="Komaki H."/>
            <person name="Tamura T."/>
        </authorList>
    </citation>
    <scope>NUCLEOTIDE SEQUENCE [LARGE SCALE GENOMIC DNA]</scope>
    <source>
        <strain evidence="12 13">NBRC 107357</strain>
    </source>
</reference>
<proteinExistence type="inferred from homology"/>
<dbReference type="SUPFAM" id="SSF51445">
    <property type="entry name" value="(Trans)glycosidases"/>
    <property type="match status" value="1"/>
</dbReference>
<dbReference type="SMART" id="SM00642">
    <property type="entry name" value="Aamy"/>
    <property type="match status" value="1"/>
</dbReference>
<dbReference type="InterPro" id="IPR006047">
    <property type="entry name" value="GH13_cat_dom"/>
</dbReference>
<keyword evidence="5 9" id="KW-0328">Glycosyltransferase</keyword>